<dbReference type="GO" id="GO:0006465">
    <property type="term" value="P:signal peptide processing"/>
    <property type="evidence" value="ECO:0007669"/>
    <property type="project" value="InterPro"/>
</dbReference>
<evidence type="ECO:0000256" key="3">
    <source>
        <dbReference type="ARBA" id="ARBA00009370"/>
    </source>
</evidence>
<dbReference type="InterPro" id="IPR019533">
    <property type="entry name" value="Peptidase_S26"/>
</dbReference>
<feature type="active site" evidence="6">
    <location>
        <position position="141"/>
    </location>
</feature>
<dbReference type="InterPro" id="IPR019758">
    <property type="entry name" value="Pept_S26A_signal_pept_1_CS"/>
</dbReference>
<evidence type="ECO:0000256" key="2">
    <source>
        <dbReference type="ARBA" id="ARBA00004401"/>
    </source>
</evidence>
<feature type="transmembrane region" description="Helical" evidence="7">
    <location>
        <begin position="41"/>
        <end position="65"/>
    </location>
</feature>
<dbReference type="GO" id="GO:0004252">
    <property type="term" value="F:serine-type endopeptidase activity"/>
    <property type="evidence" value="ECO:0007669"/>
    <property type="project" value="InterPro"/>
</dbReference>
<evidence type="ECO:0000256" key="6">
    <source>
        <dbReference type="PIRSR" id="PIRSR600223-1"/>
    </source>
</evidence>
<protein>
    <recommendedName>
        <fullName evidence="4 7">Signal peptidase I</fullName>
        <ecNumber evidence="4 7">3.4.21.89</ecNumber>
    </recommendedName>
</protein>
<sequence>MDTEVRSSADRDRPPALDGRAGRSLSAVRQWWRGLGFWQELALLAVICCTVIALVSAFVAQPFLIPSGSMENTVRIGDRVLVDKLAYRFGGAPRRGDVVVFDGTGSFDFRTPPRQNPAAHLVREAFSLVGLANPDGTDYIKRVVGIGGDHVACCDRQGRITVNGHAVTEPYLYPGDTPSQVPFSILVPPGQLWVMGDHRSASSDSRAHLGDPGGGTVPVGKVIGRADWIVWPFDRAGSLRRPPAFDGVPAAPTASTTPAGGAHG</sequence>
<evidence type="ECO:0000256" key="7">
    <source>
        <dbReference type="RuleBase" id="RU362042"/>
    </source>
</evidence>
<accession>A0AA90H1K1</accession>
<feature type="domain" description="Peptidase S26" evidence="9">
    <location>
        <begin position="39"/>
        <end position="231"/>
    </location>
</feature>
<dbReference type="InterPro" id="IPR036286">
    <property type="entry name" value="LexA/Signal_pep-like_sf"/>
</dbReference>
<evidence type="ECO:0000256" key="1">
    <source>
        <dbReference type="ARBA" id="ARBA00000677"/>
    </source>
</evidence>
<dbReference type="PANTHER" id="PTHR43390">
    <property type="entry name" value="SIGNAL PEPTIDASE I"/>
    <property type="match status" value="1"/>
</dbReference>
<dbReference type="Pfam" id="PF10502">
    <property type="entry name" value="Peptidase_S26"/>
    <property type="match status" value="1"/>
</dbReference>
<dbReference type="PRINTS" id="PR00727">
    <property type="entry name" value="LEADERPTASE"/>
</dbReference>
<evidence type="ECO:0000256" key="8">
    <source>
        <dbReference type="SAM" id="MobiDB-lite"/>
    </source>
</evidence>
<dbReference type="GO" id="GO:0005886">
    <property type="term" value="C:plasma membrane"/>
    <property type="evidence" value="ECO:0007669"/>
    <property type="project" value="UniProtKB-SubCell"/>
</dbReference>
<dbReference type="GO" id="GO:0009003">
    <property type="term" value="F:signal peptidase activity"/>
    <property type="evidence" value="ECO:0007669"/>
    <property type="project" value="UniProtKB-EC"/>
</dbReference>
<feature type="active site" evidence="6">
    <location>
        <position position="69"/>
    </location>
</feature>
<comment type="subcellular location">
    <subcellularLocation>
        <location evidence="2">Cell membrane</location>
        <topology evidence="2">Single-pass type II membrane protein</topology>
    </subcellularLocation>
    <subcellularLocation>
        <location evidence="7">Membrane</location>
        <topology evidence="7">Single-pass type II membrane protein</topology>
    </subcellularLocation>
</comment>
<comment type="similarity">
    <text evidence="3 7">Belongs to the peptidase S26 family.</text>
</comment>
<dbReference type="InterPro" id="IPR000223">
    <property type="entry name" value="Pept_S26A_signal_pept_1"/>
</dbReference>
<dbReference type="SUPFAM" id="SSF51306">
    <property type="entry name" value="LexA/Signal peptidase"/>
    <property type="match status" value="1"/>
</dbReference>
<comment type="catalytic activity">
    <reaction evidence="1 7">
        <text>Cleavage of hydrophobic, N-terminal signal or leader sequences from secreted and periplasmic proteins.</text>
        <dbReference type="EC" id="3.4.21.89"/>
    </reaction>
</comment>
<dbReference type="Gene3D" id="2.10.109.10">
    <property type="entry name" value="Umud Fragment, subunit A"/>
    <property type="match status" value="1"/>
</dbReference>
<feature type="region of interest" description="Disordered" evidence="8">
    <location>
        <begin position="1"/>
        <end position="20"/>
    </location>
</feature>
<proteinExistence type="inferred from homology"/>
<dbReference type="AlphaFoldDB" id="A0AA90H1K1"/>
<feature type="compositionally biased region" description="Basic and acidic residues" evidence="8">
    <location>
        <begin position="1"/>
        <end position="15"/>
    </location>
</feature>
<organism evidence="10">
    <name type="scientific">Streptantibioticus silvisoli</name>
    <dbReference type="NCBI Taxonomy" id="2705255"/>
    <lineage>
        <taxon>Bacteria</taxon>
        <taxon>Bacillati</taxon>
        <taxon>Actinomycetota</taxon>
        <taxon>Actinomycetes</taxon>
        <taxon>Kitasatosporales</taxon>
        <taxon>Streptomycetaceae</taxon>
        <taxon>Streptantibioticus</taxon>
    </lineage>
</organism>
<name>A0AA90H1K1_9ACTN</name>
<dbReference type="CDD" id="cd06530">
    <property type="entry name" value="S26_SPase_I"/>
    <property type="match status" value="1"/>
</dbReference>
<keyword evidence="7" id="KW-0645">Protease</keyword>
<comment type="caution">
    <text evidence="10">The sequence shown here is derived from an EMBL/GenBank/DDBJ whole genome shotgun (WGS) entry which is preliminary data.</text>
</comment>
<feature type="compositionally biased region" description="Low complexity" evidence="8">
    <location>
        <begin position="247"/>
        <end position="264"/>
    </location>
</feature>
<dbReference type="EMBL" id="JABXJJ020000003">
    <property type="protein sequence ID" value="MDI5968492.1"/>
    <property type="molecule type" value="Genomic_DNA"/>
</dbReference>
<evidence type="ECO:0000259" key="9">
    <source>
        <dbReference type="Pfam" id="PF10502"/>
    </source>
</evidence>
<gene>
    <name evidence="10" type="primary">lepB</name>
    <name evidence="10" type="ORF">POF50_003880</name>
</gene>
<dbReference type="RefSeq" id="WP_271318019.1">
    <property type="nucleotide sequence ID" value="NZ_JABXJJ020000003.1"/>
</dbReference>
<dbReference type="PANTHER" id="PTHR43390:SF1">
    <property type="entry name" value="CHLOROPLAST PROCESSING PEPTIDASE"/>
    <property type="match status" value="1"/>
</dbReference>
<keyword evidence="5 7" id="KW-0378">Hydrolase</keyword>
<dbReference type="PROSITE" id="PS00761">
    <property type="entry name" value="SPASE_I_3"/>
    <property type="match status" value="1"/>
</dbReference>
<keyword evidence="7" id="KW-1133">Transmembrane helix</keyword>
<feature type="region of interest" description="Disordered" evidence="8">
    <location>
        <begin position="241"/>
        <end position="264"/>
    </location>
</feature>
<reference evidence="10" key="1">
    <citation type="submission" date="2023-05" db="EMBL/GenBank/DDBJ databases">
        <title>Streptantibioticus silvisoli sp. nov., acidotolerant actinomycetes 1 from pine litter.</title>
        <authorList>
            <person name="Swiecimska M."/>
            <person name="Golinska P."/>
            <person name="Sangal V."/>
            <person name="Wachnowicz B."/>
            <person name="Goodfellow M."/>
        </authorList>
    </citation>
    <scope>NUCLEOTIDE SEQUENCE</scope>
    <source>
        <strain evidence="10">SL13</strain>
    </source>
</reference>
<dbReference type="NCBIfam" id="TIGR02227">
    <property type="entry name" value="sigpep_I_bact"/>
    <property type="match status" value="1"/>
</dbReference>
<dbReference type="EC" id="3.4.21.89" evidence="4 7"/>
<evidence type="ECO:0000256" key="4">
    <source>
        <dbReference type="ARBA" id="ARBA00013208"/>
    </source>
</evidence>
<keyword evidence="7" id="KW-0472">Membrane</keyword>
<evidence type="ECO:0000313" key="10">
    <source>
        <dbReference type="EMBL" id="MDI5968492.1"/>
    </source>
</evidence>
<evidence type="ECO:0000256" key="5">
    <source>
        <dbReference type="ARBA" id="ARBA00022801"/>
    </source>
</evidence>
<keyword evidence="7" id="KW-0812">Transmembrane</keyword>